<dbReference type="InterPro" id="IPR009865">
    <property type="entry name" value="Proacrosin-bd"/>
</dbReference>
<dbReference type="PANTHER" id="PTHR48209:SF2">
    <property type="entry name" value="FI24008P1"/>
    <property type="match status" value="1"/>
</dbReference>
<dbReference type="Gene3D" id="3.30.70.2850">
    <property type="match status" value="1"/>
</dbReference>
<organism evidence="3 4">
    <name type="scientific">Reticulomyxa filosa</name>
    <dbReference type="NCBI Taxonomy" id="46433"/>
    <lineage>
        <taxon>Eukaryota</taxon>
        <taxon>Sar</taxon>
        <taxon>Rhizaria</taxon>
        <taxon>Retaria</taxon>
        <taxon>Foraminifera</taxon>
        <taxon>Monothalamids</taxon>
        <taxon>Reticulomyxidae</taxon>
        <taxon>Reticulomyxa</taxon>
    </lineage>
</organism>
<feature type="compositionally biased region" description="Basic and acidic residues" evidence="1">
    <location>
        <begin position="114"/>
        <end position="134"/>
    </location>
</feature>
<keyword evidence="2" id="KW-1133">Transmembrane helix</keyword>
<feature type="region of interest" description="Disordered" evidence="1">
    <location>
        <begin position="263"/>
        <end position="323"/>
    </location>
</feature>
<feature type="transmembrane region" description="Helical" evidence="2">
    <location>
        <begin position="446"/>
        <end position="467"/>
    </location>
</feature>
<evidence type="ECO:0000256" key="2">
    <source>
        <dbReference type="SAM" id="Phobius"/>
    </source>
</evidence>
<reference evidence="3 4" key="1">
    <citation type="journal article" date="2013" name="Curr. Biol.">
        <title>The Genome of the Foraminiferan Reticulomyxa filosa.</title>
        <authorList>
            <person name="Glockner G."/>
            <person name="Hulsmann N."/>
            <person name="Schleicher M."/>
            <person name="Noegel A.A."/>
            <person name="Eichinger L."/>
            <person name="Gallinger C."/>
            <person name="Pawlowski J."/>
            <person name="Sierra R."/>
            <person name="Euteneuer U."/>
            <person name="Pillet L."/>
            <person name="Moustafa A."/>
            <person name="Platzer M."/>
            <person name="Groth M."/>
            <person name="Szafranski K."/>
            <person name="Schliwa M."/>
        </authorList>
    </citation>
    <scope>NUCLEOTIDE SEQUENCE [LARGE SCALE GENOMIC DNA]</scope>
</reference>
<feature type="compositionally biased region" description="Polar residues" evidence="1">
    <location>
        <begin position="411"/>
        <end position="420"/>
    </location>
</feature>
<accession>X6MGH3</accession>
<feature type="transmembrane region" description="Helical" evidence="2">
    <location>
        <begin position="12"/>
        <end position="33"/>
    </location>
</feature>
<dbReference type="GO" id="GO:0051301">
    <property type="term" value="P:cell division"/>
    <property type="evidence" value="ECO:0007669"/>
    <property type="project" value="UniProtKB-KW"/>
</dbReference>
<evidence type="ECO:0000313" key="3">
    <source>
        <dbReference type="EMBL" id="ETO12150.1"/>
    </source>
</evidence>
<feature type="region of interest" description="Disordered" evidence="1">
    <location>
        <begin position="378"/>
        <end position="420"/>
    </location>
</feature>
<feature type="compositionally biased region" description="Low complexity" evidence="1">
    <location>
        <begin position="387"/>
        <end position="398"/>
    </location>
</feature>
<dbReference type="Pfam" id="PF07222">
    <property type="entry name" value="PBP_sp32"/>
    <property type="match status" value="1"/>
</dbReference>
<protein>
    <submittedName>
        <fullName evidence="3">Cell division cycle 2-like 2 isoform 2</fullName>
    </submittedName>
</protein>
<feature type="compositionally biased region" description="Basic residues" evidence="1">
    <location>
        <begin position="201"/>
        <end position="212"/>
    </location>
</feature>
<feature type="transmembrane region" description="Helical" evidence="2">
    <location>
        <begin position="479"/>
        <end position="498"/>
    </location>
</feature>
<keyword evidence="3" id="KW-0132">Cell division</keyword>
<keyword evidence="3" id="KW-0131">Cell cycle</keyword>
<dbReference type="AlphaFoldDB" id="X6MGH3"/>
<feature type="region of interest" description="Disordered" evidence="1">
    <location>
        <begin position="188"/>
        <end position="212"/>
    </location>
</feature>
<gene>
    <name evidence="3" type="ORF">RFI_25227</name>
</gene>
<proteinExistence type="predicted"/>
<dbReference type="PANTHER" id="PTHR48209">
    <property type="entry name" value="AGL056WP"/>
    <property type="match status" value="1"/>
</dbReference>
<feature type="region of interest" description="Disordered" evidence="1">
    <location>
        <begin position="85"/>
        <end position="141"/>
    </location>
</feature>
<comment type="caution">
    <text evidence="3">The sequence shown here is derived from an EMBL/GenBank/DDBJ whole genome shotgun (WGS) entry which is preliminary data.</text>
</comment>
<feature type="compositionally biased region" description="Acidic residues" evidence="1">
    <location>
        <begin position="279"/>
        <end position="313"/>
    </location>
</feature>
<keyword evidence="2" id="KW-0472">Membrane</keyword>
<dbReference type="EMBL" id="ASPP01021676">
    <property type="protein sequence ID" value="ETO12150.1"/>
    <property type="molecule type" value="Genomic_DNA"/>
</dbReference>
<evidence type="ECO:0000256" key="1">
    <source>
        <dbReference type="SAM" id="MobiDB-lite"/>
    </source>
</evidence>
<name>X6MGH3_RETFI</name>
<evidence type="ECO:0000313" key="4">
    <source>
        <dbReference type="Proteomes" id="UP000023152"/>
    </source>
</evidence>
<feature type="compositionally biased region" description="Low complexity" evidence="1">
    <location>
        <begin position="100"/>
        <end position="112"/>
    </location>
</feature>
<dbReference type="Proteomes" id="UP000023152">
    <property type="component" value="Unassembled WGS sequence"/>
</dbReference>
<keyword evidence="2" id="KW-0812">Transmembrane</keyword>
<sequence length="577" mass="65452">MIPRSVPVLSSAISYLALAVLYGRFVVPVFLIYRNIVKHASSLKAASTAMTTATTMTTTTSMNNTTTTTTTTIPLASPMSRQYQMIKPSGIGDDGPGILQSQPQQQQQQQQKQRQKEEKRQEQEKEKEKEKEEGDEKESEIAALKKKGSSRVYLKAQTDHNNDGLVYPSMTKSKSALMSNLSRAAKEKSASHRISGYPNRMHVKGKHKHGKRHDNMELLLSPLSKSINSHSLRSYLFIFVSFFLKKKKKKSLQTLKDGVCTEQIGDDSNEAQSPGSADNDYDDDDDDDDKEEVEEDGGNNNEEEEEEEEEEEDPTQRSDSLSYMRSHTGHTEYLTRAEQAESGHVEQPLFPVVPKSCCLWLCCDDTLEEAMADELAQARQKNKGKDNNNNNNNNNSNGDGDDESADPHAITSLNSSSSTPLVRSLPLAFHGRMTQSHLQSMKRMSFLGLIILVLFIARALILLLIALGYETYTAYVSTFVSYHLAFEYFPLIAMMIMYHRGVLQLFKKWKTHVNHHNKLEKEKNTLMKFGQHKLFSITNTIMGNPKTSKKEEKHKYNIIITFKIFMFQESYQLVHFF</sequence>
<keyword evidence="4" id="KW-1185">Reference proteome</keyword>